<comment type="caution">
    <text evidence="1">The sequence shown here is derived from an EMBL/GenBank/DDBJ whole genome shotgun (WGS) entry which is preliminary data.</text>
</comment>
<dbReference type="PANTHER" id="PTHR33395:SF22">
    <property type="entry name" value="REVERSE TRANSCRIPTASE DOMAIN-CONTAINING PROTEIN"/>
    <property type="match status" value="1"/>
</dbReference>
<accession>A0ABQ9D3K0</accession>
<dbReference type="EMBL" id="WHWB01034072">
    <property type="protein sequence ID" value="KAJ7414314.1"/>
    <property type="molecule type" value="Genomic_DNA"/>
</dbReference>
<gene>
    <name evidence="1" type="ORF">WISP_85065</name>
</gene>
<dbReference type="Proteomes" id="UP001145742">
    <property type="component" value="Unassembled WGS sequence"/>
</dbReference>
<dbReference type="PANTHER" id="PTHR33395">
    <property type="entry name" value="TRANSCRIPTASE, PUTATIVE-RELATED-RELATED"/>
    <property type="match status" value="1"/>
</dbReference>
<evidence type="ECO:0008006" key="3">
    <source>
        <dbReference type="Google" id="ProtNLM"/>
    </source>
</evidence>
<proteinExistence type="predicted"/>
<evidence type="ECO:0000313" key="2">
    <source>
        <dbReference type="Proteomes" id="UP001145742"/>
    </source>
</evidence>
<keyword evidence="2" id="KW-1185">Reference proteome</keyword>
<sequence length="238" mass="27508">MGTDGIHPRILKELADVITKPLLIFEKSWKSREVPADWNLVFQRQKKENPRNYRPVSLTSVPGKVMEIILQSIEKYLKDNAIIGHSQHGFMRRKSCLSNLISFNDKFGTPQYKKDLKLLESVQRRAVKVVKGLEGKPYEEQLRALGLFSLEKRRQRGDLIAVFNILKRQSTGADTDLFTIVTSDRIQGNGPKLCQGKLRLNIRKRFVGHWNGLPREVVTGPRLREFKKHLDDALWHMV</sequence>
<protein>
    <recommendedName>
        <fullName evidence="3">Reverse transcriptase domain-containing protein</fullName>
    </recommendedName>
</protein>
<evidence type="ECO:0000313" key="1">
    <source>
        <dbReference type="EMBL" id="KAJ7414314.1"/>
    </source>
</evidence>
<name>A0ABQ9D3K0_9PASS</name>
<organism evidence="1 2">
    <name type="scientific">Willisornis vidua</name>
    <name type="common">Xingu scale-backed antbird</name>
    <dbReference type="NCBI Taxonomy" id="1566151"/>
    <lineage>
        <taxon>Eukaryota</taxon>
        <taxon>Metazoa</taxon>
        <taxon>Chordata</taxon>
        <taxon>Craniata</taxon>
        <taxon>Vertebrata</taxon>
        <taxon>Euteleostomi</taxon>
        <taxon>Archelosauria</taxon>
        <taxon>Archosauria</taxon>
        <taxon>Dinosauria</taxon>
        <taxon>Saurischia</taxon>
        <taxon>Theropoda</taxon>
        <taxon>Coelurosauria</taxon>
        <taxon>Aves</taxon>
        <taxon>Neognathae</taxon>
        <taxon>Neoaves</taxon>
        <taxon>Telluraves</taxon>
        <taxon>Australaves</taxon>
        <taxon>Passeriformes</taxon>
        <taxon>Thamnophilidae</taxon>
        <taxon>Willisornis</taxon>
    </lineage>
</organism>
<reference evidence="1" key="1">
    <citation type="submission" date="2019-10" db="EMBL/GenBank/DDBJ databases">
        <authorList>
            <person name="Soares A.E.R."/>
            <person name="Aleixo A."/>
            <person name="Schneider P."/>
            <person name="Miyaki C.Y."/>
            <person name="Schneider M.P."/>
            <person name="Mello C."/>
            <person name="Vasconcelos A.T.R."/>
        </authorList>
    </citation>
    <scope>NUCLEOTIDE SEQUENCE</scope>
    <source>
        <tissue evidence="1">Muscle</tissue>
    </source>
</reference>